<reference evidence="12 13" key="2">
    <citation type="submission" date="2018-11" db="EMBL/GenBank/DDBJ databases">
        <authorList>
            <consortium name="Pathogen Informatics"/>
        </authorList>
    </citation>
    <scope>NUCLEOTIDE SEQUENCE [LARGE SCALE GENOMIC DNA]</scope>
</reference>
<dbReference type="EMBL" id="UYRT01078040">
    <property type="protein sequence ID" value="VDN17626.1"/>
    <property type="molecule type" value="Genomic_DNA"/>
</dbReference>
<evidence type="ECO:0000256" key="4">
    <source>
        <dbReference type="ARBA" id="ARBA00022776"/>
    </source>
</evidence>
<dbReference type="PANTHER" id="PTHR45629">
    <property type="entry name" value="SNF2/RAD54 FAMILY MEMBER"/>
    <property type="match status" value="1"/>
</dbReference>
<evidence type="ECO:0000256" key="8">
    <source>
        <dbReference type="ARBA" id="ARBA00029956"/>
    </source>
</evidence>
<feature type="region of interest" description="Disordered" evidence="9">
    <location>
        <begin position="662"/>
        <end position="728"/>
    </location>
</feature>
<evidence type="ECO:0000256" key="1">
    <source>
        <dbReference type="ARBA" id="ARBA00011467"/>
    </source>
</evidence>
<dbReference type="Pfam" id="PF00176">
    <property type="entry name" value="SNF2-rel_dom"/>
    <property type="match status" value="1"/>
</dbReference>
<evidence type="ECO:0000313" key="13">
    <source>
        <dbReference type="Proteomes" id="UP000271098"/>
    </source>
</evidence>
<dbReference type="Proteomes" id="UP000271098">
    <property type="component" value="Unassembled WGS sequence"/>
</dbReference>
<dbReference type="GO" id="GO:0016787">
    <property type="term" value="F:hydrolase activity"/>
    <property type="evidence" value="ECO:0007669"/>
    <property type="project" value="UniProtKB-KW"/>
</dbReference>
<evidence type="ECO:0000259" key="11">
    <source>
        <dbReference type="PROSITE" id="PS51194"/>
    </source>
</evidence>
<comment type="subunit">
    <text evidence="1">Interacts (via N-terminus) with spn-A/Rad51.</text>
</comment>
<comment type="function">
    <text evidence="7">Involved in mitotic DNA repair and meiotic recombination. Functions in the recombinational DNA repair pathway. Essential for interhomolog gene conversion (GC), but may have a less important role in intersister GC than spn-A/Rad51. In the presence of DNA, spn-A/Rad51 enhances the ATPase activity of okr/Rad54.</text>
</comment>
<evidence type="ECO:0000313" key="12">
    <source>
        <dbReference type="EMBL" id="VDN17626.1"/>
    </source>
</evidence>
<organism evidence="14">
    <name type="scientific">Gongylonema pulchrum</name>
    <dbReference type="NCBI Taxonomy" id="637853"/>
    <lineage>
        <taxon>Eukaryota</taxon>
        <taxon>Metazoa</taxon>
        <taxon>Ecdysozoa</taxon>
        <taxon>Nematoda</taxon>
        <taxon>Chromadorea</taxon>
        <taxon>Rhabditida</taxon>
        <taxon>Spirurina</taxon>
        <taxon>Spiruromorpha</taxon>
        <taxon>Spiruroidea</taxon>
        <taxon>Gongylonematidae</taxon>
        <taxon>Gongylonema</taxon>
    </lineage>
</organism>
<dbReference type="SMART" id="SM00490">
    <property type="entry name" value="HELICc"/>
    <property type="match status" value="1"/>
</dbReference>
<dbReference type="PROSITE" id="PS51192">
    <property type="entry name" value="HELICASE_ATP_BIND_1"/>
    <property type="match status" value="1"/>
</dbReference>
<dbReference type="AlphaFoldDB" id="A0A183DPD0"/>
<dbReference type="PANTHER" id="PTHR45629:SF7">
    <property type="entry name" value="DNA EXCISION REPAIR PROTEIN ERCC-6-RELATED"/>
    <property type="match status" value="1"/>
</dbReference>
<dbReference type="Gene3D" id="3.40.50.300">
    <property type="entry name" value="P-loop containing nucleotide triphosphate hydrolases"/>
    <property type="match status" value="1"/>
</dbReference>
<accession>A0A183DPD0</accession>
<dbReference type="InterPro" id="IPR014001">
    <property type="entry name" value="Helicase_ATP-bd"/>
</dbReference>
<evidence type="ECO:0000256" key="3">
    <source>
        <dbReference type="ARBA" id="ARBA00022618"/>
    </source>
</evidence>
<reference evidence="14" key="1">
    <citation type="submission" date="2016-06" db="UniProtKB">
        <authorList>
            <consortium name="WormBaseParasite"/>
        </authorList>
    </citation>
    <scope>IDENTIFICATION</scope>
</reference>
<evidence type="ECO:0000256" key="7">
    <source>
        <dbReference type="ARBA" id="ARBA00024776"/>
    </source>
</evidence>
<dbReference type="InterPro" id="IPR038718">
    <property type="entry name" value="SNF2-like_sf"/>
</dbReference>
<dbReference type="WBParaSite" id="GPUH_0001058401-mRNA-1">
    <property type="protein sequence ID" value="GPUH_0001058401-mRNA-1"/>
    <property type="gene ID" value="GPUH_0001058401"/>
</dbReference>
<sequence length="822" mass="92504">MKRSRSNNAGISAVLDRSDVGSIDAAVAAAGSGAANQTGECTAAQRCYEVLYGQISTRKHKRWQGDGLLFCRERYVVLQNEDGEEIAKANGFSIRQLSELTEGSRLKLNAYELEVQAERCLGFSPFPANTESENCLNSNPSTIGVAENCSGAKKIARCSFISPIFGRDDQLDLVLDEQSDENDCDRWRRVTVDARIARYLRPHQIDGVHFMYKHLKDGGGGIILADEMGLGKSVQTISLITALLRKRLNCEPIIRKCVIVVPTSLVNNWYAEFIKWSPQSRASLFVAIKSADVDKLIGYPKLSTILIISYDLLARVIEKFAGVSIELLVCDEAHRLKNLNGRLREQMYRLNAHRRLLLTGTPMQNDLEEFFSLLNFARPDLFSSFAEFKYLCEIEKFLCYDHLTLVDVLRKLCNHPSILFQSVVSRLQTCKEEEKEFYKEILRLFPDTYNHRSLSLADSGKLSVLADLLGAFRVQNEKVVVVSNFTKCLDLLEGLCRSLYFDVLRLDGSTEARKRMQIVDKFNSTSATNCAFLLSAKAGGLGLNLFGASRMVLFDSDWNPAVDVQAMARIWRQGQQKPCHIYRLITAGTVDEKILQRQIKKSSLSTVIEMISVESLTHFSDEELQDIFTLHEDEECETHCLIECTCDGNGLLLNEIAANHEEVDEEDIDDADSEKCVSSENEENANSGSVLSSVADDPPLTDDKCDDPENCKTQQTENEKRTQEDDVSLSASALMGTLLRWRHYSPRHHEQFEQMKGEAGLGNCDLQDVSFVMKSALMGTLLRWRHYSPRHHEQFEQMKGEAGLGNCDLQDVSFVMKVVSNF</sequence>
<dbReference type="Gene3D" id="3.40.50.10810">
    <property type="entry name" value="Tandem AAA-ATPase domain"/>
    <property type="match status" value="1"/>
</dbReference>
<feature type="domain" description="Helicase C-terminal" evidence="11">
    <location>
        <begin position="464"/>
        <end position="619"/>
    </location>
</feature>
<dbReference type="InterPro" id="IPR050496">
    <property type="entry name" value="SNF2_RAD54_helicase_repair"/>
</dbReference>
<feature type="domain" description="Helicase ATP-binding" evidence="10">
    <location>
        <begin position="213"/>
        <end position="380"/>
    </location>
</feature>
<dbReference type="GO" id="GO:0005634">
    <property type="term" value="C:nucleus"/>
    <property type="evidence" value="ECO:0007669"/>
    <property type="project" value="TreeGrafter"/>
</dbReference>
<keyword evidence="13" id="KW-1185">Reference proteome</keyword>
<evidence type="ECO:0000256" key="2">
    <source>
        <dbReference type="ARBA" id="ARBA00015341"/>
    </source>
</evidence>
<dbReference type="InterPro" id="IPR001650">
    <property type="entry name" value="Helicase_C-like"/>
</dbReference>
<feature type="compositionally biased region" description="Acidic residues" evidence="9">
    <location>
        <begin position="662"/>
        <end position="672"/>
    </location>
</feature>
<dbReference type="Pfam" id="PF00271">
    <property type="entry name" value="Helicase_C"/>
    <property type="match status" value="1"/>
</dbReference>
<dbReference type="OrthoDB" id="448448at2759"/>
<evidence type="ECO:0000256" key="9">
    <source>
        <dbReference type="SAM" id="MobiDB-lite"/>
    </source>
</evidence>
<evidence type="ECO:0000256" key="5">
    <source>
        <dbReference type="ARBA" id="ARBA00022801"/>
    </source>
</evidence>
<dbReference type="GO" id="GO:0007131">
    <property type="term" value="P:reciprocal meiotic recombination"/>
    <property type="evidence" value="ECO:0007669"/>
    <property type="project" value="TreeGrafter"/>
</dbReference>
<dbReference type="SUPFAM" id="SSF52540">
    <property type="entry name" value="P-loop containing nucleoside triphosphate hydrolases"/>
    <property type="match status" value="2"/>
</dbReference>
<feature type="compositionally biased region" description="Basic and acidic residues" evidence="9">
    <location>
        <begin position="701"/>
        <end position="710"/>
    </location>
</feature>
<keyword evidence="3" id="KW-0132">Cell division</keyword>
<keyword evidence="6" id="KW-0131">Cell cycle</keyword>
<proteinExistence type="predicted"/>
<dbReference type="GO" id="GO:0000724">
    <property type="term" value="P:double-strand break repair via homologous recombination"/>
    <property type="evidence" value="ECO:0007669"/>
    <property type="project" value="TreeGrafter"/>
</dbReference>
<evidence type="ECO:0000313" key="14">
    <source>
        <dbReference type="WBParaSite" id="GPUH_0001058401-mRNA-1"/>
    </source>
</evidence>
<dbReference type="InterPro" id="IPR000330">
    <property type="entry name" value="SNF2_N"/>
</dbReference>
<name>A0A183DPD0_9BILA</name>
<dbReference type="PROSITE" id="PS51194">
    <property type="entry name" value="HELICASE_CTER"/>
    <property type="match status" value="1"/>
</dbReference>
<evidence type="ECO:0000256" key="6">
    <source>
        <dbReference type="ARBA" id="ARBA00023306"/>
    </source>
</evidence>
<gene>
    <name evidence="12" type="ORF">GPUH_LOCUS10571</name>
</gene>
<dbReference type="InterPro" id="IPR027417">
    <property type="entry name" value="P-loop_NTPase"/>
</dbReference>
<keyword evidence="5" id="KW-0378">Hydrolase</keyword>
<dbReference type="GO" id="GO:0015616">
    <property type="term" value="F:DNA translocase activity"/>
    <property type="evidence" value="ECO:0007669"/>
    <property type="project" value="TreeGrafter"/>
</dbReference>
<dbReference type="InterPro" id="IPR049730">
    <property type="entry name" value="SNF2/RAD54-like_C"/>
</dbReference>
<dbReference type="GO" id="GO:0005524">
    <property type="term" value="F:ATP binding"/>
    <property type="evidence" value="ECO:0007669"/>
    <property type="project" value="InterPro"/>
</dbReference>
<keyword evidence="4" id="KW-0498">Mitosis</keyword>
<dbReference type="CDD" id="cd18793">
    <property type="entry name" value="SF2_C_SNF"/>
    <property type="match status" value="1"/>
</dbReference>
<protein>
    <recommendedName>
        <fullName evidence="2">DNA repair and recombination protein RAD54-like</fullName>
    </recommendedName>
    <alternativeName>
        <fullName evidence="8">Protein okra</fullName>
    </alternativeName>
</protein>
<dbReference type="GO" id="GO:0051301">
    <property type="term" value="P:cell division"/>
    <property type="evidence" value="ECO:0007669"/>
    <property type="project" value="UniProtKB-KW"/>
</dbReference>
<dbReference type="SMART" id="SM00487">
    <property type="entry name" value="DEXDc"/>
    <property type="match status" value="1"/>
</dbReference>
<evidence type="ECO:0000259" key="10">
    <source>
        <dbReference type="PROSITE" id="PS51192"/>
    </source>
</evidence>